<reference evidence="2 3" key="1">
    <citation type="submission" date="2022-03" db="EMBL/GenBank/DDBJ databases">
        <title>Complete genome sequence of Lysobacter capsici VKM B-2533 and Lysobacter gummosus 10.1.1, promising sources of lytic agents.</title>
        <authorList>
            <person name="Tarlachkov S.V."/>
            <person name="Kudryakova I.V."/>
            <person name="Afoshin A.S."/>
            <person name="Leontyevskaya E.A."/>
            <person name="Leontyevskaya N.V."/>
        </authorList>
    </citation>
    <scope>NUCLEOTIDE SEQUENCE [LARGE SCALE GENOMIC DNA]</scope>
    <source>
        <strain evidence="2 3">10.1.1</strain>
    </source>
</reference>
<feature type="region of interest" description="Disordered" evidence="1">
    <location>
        <begin position="1"/>
        <end position="25"/>
    </location>
</feature>
<accession>A0ABY3XHE2</accession>
<keyword evidence="3" id="KW-1185">Reference proteome</keyword>
<evidence type="ECO:0000313" key="3">
    <source>
        <dbReference type="Proteomes" id="UP000829194"/>
    </source>
</evidence>
<evidence type="ECO:0000313" key="2">
    <source>
        <dbReference type="EMBL" id="UNP31060.1"/>
    </source>
</evidence>
<sequence>MASKKDAAPDKGSKQGKTKKGKGKGEDVPVLSIQLTLAHVGFGGNAGKGHYFYSFSPDVVTVQTSTPITLEYVFEEEVSSRFQIVNVLNSDAYKQIGAPEILDDGRRVRMRNQNSVSTLIFFTVLVRDSLSAYNDVDLISCDPQVGNDPQVIPGRKKRA</sequence>
<dbReference type="Proteomes" id="UP000829194">
    <property type="component" value="Chromosome"/>
</dbReference>
<dbReference type="RefSeq" id="WP_235110436.1">
    <property type="nucleotide sequence ID" value="NZ_CP011131.1"/>
</dbReference>
<protein>
    <submittedName>
        <fullName evidence="2">Uncharacterized protein</fullName>
    </submittedName>
</protein>
<name>A0ABY3XHE2_9GAMM</name>
<evidence type="ECO:0000256" key="1">
    <source>
        <dbReference type="SAM" id="MobiDB-lite"/>
    </source>
</evidence>
<dbReference type="EMBL" id="CP093547">
    <property type="protein sequence ID" value="UNP31060.1"/>
    <property type="molecule type" value="Genomic_DNA"/>
</dbReference>
<organism evidence="2 3">
    <name type="scientific">Lysobacter gummosus</name>
    <dbReference type="NCBI Taxonomy" id="262324"/>
    <lineage>
        <taxon>Bacteria</taxon>
        <taxon>Pseudomonadati</taxon>
        <taxon>Pseudomonadota</taxon>
        <taxon>Gammaproteobacteria</taxon>
        <taxon>Lysobacterales</taxon>
        <taxon>Lysobacteraceae</taxon>
        <taxon>Lysobacter</taxon>
    </lineage>
</organism>
<gene>
    <name evidence="2" type="ORF">MOV92_07385</name>
</gene>
<feature type="compositionally biased region" description="Basic and acidic residues" evidence="1">
    <location>
        <begin position="1"/>
        <end position="13"/>
    </location>
</feature>
<proteinExistence type="predicted"/>